<dbReference type="Gene3D" id="1.10.443.10">
    <property type="entry name" value="Intergrase catalytic core"/>
    <property type="match status" value="1"/>
</dbReference>
<keyword evidence="1" id="KW-0233">DNA recombination</keyword>
<reference evidence="3" key="1">
    <citation type="submission" date="2023-08" db="EMBL/GenBank/DDBJ databases">
        <authorList>
            <person name="Messyasz A."/>
            <person name="Mannisto M.K."/>
            <person name="Kerkhof L.J."/>
            <person name="Haggblom M."/>
        </authorList>
    </citation>
    <scope>NUCLEOTIDE SEQUENCE</scope>
    <source>
        <strain evidence="3">M8UP39</strain>
    </source>
</reference>
<dbReference type="GO" id="GO:0003677">
    <property type="term" value="F:DNA binding"/>
    <property type="evidence" value="ECO:0007669"/>
    <property type="project" value="InterPro"/>
</dbReference>
<sequence>MLAVPDRSTLKGKRDYVILVLLVGCALRRNELAELDVETIQQREGRWVLADLEGKGRRIRTVAVPIWVEHGINACPMHS</sequence>
<evidence type="ECO:0000313" key="3">
    <source>
        <dbReference type="EMBL" id="XCB24720.1"/>
    </source>
</evidence>
<dbReference type="InterPro" id="IPR013762">
    <property type="entry name" value="Integrase-like_cat_sf"/>
</dbReference>
<dbReference type="InterPro" id="IPR002104">
    <property type="entry name" value="Integrase_catalytic"/>
</dbReference>
<reference evidence="3" key="2">
    <citation type="journal article" date="2024" name="Environ. Microbiol.">
        <title>Genome analysis and description of Tunturibacter gen. nov. expands the diversity of Terriglobia in tundra soils.</title>
        <authorList>
            <person name="Messyasz A."/>
            <person name="Mannisto M.K."/>
            <person name="Kerkhof L.J."/>
            <person name="Haggblom M.M."/>
        </authorList>
    </citation>
    <scope>NUCLEOTIDE SEQUENCE</scope>
    <source>
        <strain evidence="3">M8UP39</strain>
    </source>
</reference>
<dbReference type="SUPFAM" id="SSF56349">
    <property type="entry name" value="DNA breaking-rejoining enzymes"/>
    <property type="match status" value="1"/>
</dbReference>
<organism evidence="3">
    <name type="scientific">Tunturiibacter gelidiferens</name>
    <dbReference type="NCBI Taxonomy" id="3069689"/>
    <lineage>
        <taxon>Bacteria</taxon>
        <taxon>Pseudomonadati</taxon>
        <taxon>Acidobacteriota</taxon>
        <taxon>Terriglobia</taxon>
        <taxon>Terriglobales</taxon>
        <taxon>Acidobacteriaceae</taxon>
        <taxon>Tunturiibacter</taxon>
    </lineage>
</organism>
<protein>
    <submittedName>
        <fullName evidence="3">Tyrosine-type recombinase/integrase</fullName>
    </submittedName>
</protein>
<feature type="domain" description="Tyr recombinase" evidence="2">
    <location>
        <begin position="1"/>
        <end position="79"/>
    </location>
</feature>
<dbReference type="RefSeq" id="WP_353073932.1">
    <property type="nucleotide sequence ID" value="NZ_CP132938.1"/>
</dbReference>
<accession>A0AAU7Z7W3</accession>
<dbReference type="GO" id="GO:0015074">
    <property type="term" value="P:DNA integration"/>
    <property type="evidence" value="ECO:0007669"/>
    <property type="project" value="InterPro"/>
</dbReference>
<dbReference type="PROSITE" id="PS51898">
    <property type="entry name" value="TYR_RECOMBINASE"/>
    <property type="match status" value="1"/>
</dbReference>
<dbReference type="AlphaFoldDB" id="A0AAU7Z7W3"/>
<dbReference type="Pfam" id="PF00589">
    <property type="entry name" value="Phage_integrase"/>
    <property type="match status" value="1"/>
</dbReference>
<dbReference type="InterPro" id="IPR011010">
    <property type="entry name" value="DNA_brk_join_enz"/>
</dbReference>
<dbReference type="GO" id="GO:0006310">
    <property type="term" value="P:DNA recombination"/>
    <property type="evidence" value="ECO:0007669"/>
    <property type="project" value="UniProtKB-KW"/>
</dbReference>
<name>A0AAU7Z7W3_9BACT</name>
<evidence type="ECO:0000259" key="2">
    <source>
        <dbReference type="PROSITE" id="PS51898"/>
    </source>
</evidence>
<gene>
    <name evidence="3" type="ORF">RBB81_13175</name>
</gene>
<proteinExistence type="predicted"/>
<dbReference type="EMBL" id="CP132938">
    <property type="protein sequence ID" value="XCB24720.1"/>
    <property type="molecule type" value="Genomic_DNA"/>
</dbReference>
<dbReference type="KEGG" id="tgi:RBB81_13175"/>
<evidence type="ECO:0000256" key="1">
    <source>
        <dbReference type="ARBA" id="ARBA00023172"/>
    </source>
</evidence>